<dbReference type="SUPFAM" id="SSF51445">
    <property type="entry name" value="(Trans)glycosidases"/>
    <property type="match status" value="1"/>
</dbReference>
<dbReference type="PANTHER" id="PTHR34142:SF5">
    <property type="entry name" value="CBM1 DOMAIN-CONTAINING PROTEIN"/>
    <property type="match status" value="1"/>
</dbReference>
<feature type="chain" id="PRO_5043417926" description="cellulase" evidence="7">
    <location>
        <begin position="18"/>
        <end position="338"/>
    </location>
</feature>
<evidence type="ECO:0000256" key="5">
    <source>
        <dbReference type="ARBA" id="ARBA00023295"/>
    </source>
</evidence>
<feature type="signal peptide" evidence="7">
    <location>
        <begin position="1"/>
        <end position="17"/>
    </location>
</feature>
<keyword evidence="7" id="KW-0732">Signal</keyword>
<organism evidence="9 10">
    <name type="scientific">Podospora aff. communis PSN243</name>
    <dbReference type="NCBI Taxonomy" id="3040156"/>
    <lineage>
        <taxon>Eukaryota</taxon>
        <taxon>Fungi</taxon>
        <taxon>Dikarya</taxon>
        <taxon>Ascomycota</taxon>
        <taxon>Pezizomycotina</taxon>
        <taxon>Sordariomycetes</taxon>
        <taxon>Sordariomycetidae</taxon>
        <taxon>Sordariales</taxon>
        <taxon>Podosporaceae</taxon>
        <taxon>Podospora</taxon>
    </lineage>
</organism>
<comment type="catalytic activity">
    <reaction evidence="1">
        <text>Endohydrolysis of (1-&gt;4)-beta-D-glucosidic linkages in cellulose, lichenin and cereal beta-D-glucans.</text>
        <dbReference type="EC" id="3.2.1.4"/>
    </reaction>
</comment>
<name>A0AAV9G3E4_9PEZI</name>
<reference evidence="9" key="1">
    <citation type="journal article" date="2023" name="Mol. Phylogenet. Evol.">
        <title>Genome-scale phylogeny and comparative genomics of the fungal order Sordariales.</title>
        <authorList>
            <person name="Hensen N."/>
            <person name="Bonometti L."/>
            <person name="Westerberg I."/>
            <person name="Brannstrom I.O."/>
            <person name="Guillou S."/>
            <person name="Cros-Aarteil S."/>
            <person name="Calhoun S."/>
            <person name="Haridas S."/>
            <person name="Kuo A."/>
            <person name="Mondo S."/>
            <person name="Pangilinan J."/>
            <person name="Riley R."/>
            <person name="LaButti K."/>
            <person name="Andreopoulos B."/>
            <person name="Lipzen A."/>
            <person name="Chen C."/>
            <person name="Yan M."/>
            <person name="Daum C."/>
            <person name="Ng V."/>
            <person name="Clum A."/>
            <person name="Steindorff A."/>
            <person name="Ohm R.A."/>
            <person name="Martin F."/>
            <person name="Silar P."/>
            <person name="Natvig D.O."/>
            <person name="Lalanne C."/>
            <person name="Gautier V."/>
            <person name="Ament-Velasquez S.L."/>
            <person name="Kruys A."/>
            <person name="Hutchinson M.I."/>
            <person name="Powell A.J."/>
            <person name="Barry K."/>
            <person name="Miller A.N."/>
            <person name="Grigoriev I.V."/>
            <person name="Debuchy R."/>
            <person name="Gladieux P."/>
            <person name="Hiltunen Thoren M."/>
            <person name="Johannesson H."/>
        </authorList>
    </citation>
    <scope>NUCLEOTIDE SEQUENCE</scope>
    <source>
        <strain evidence="9">PSN243</strain>
    </source>
</reference>
<comment type="caution">
    <text evidence="9">The sequence shown here is derived from an EMBL/GenBank/DDBJ whole genome shotgun (WGS) entry which is preliminary data.</text>
</comment>
<evidence type="ECO:0000256" key="4">
    <source>
        <dbReference type="ARBA" id="ARBA00022801"/>
    </source>
</evidence>
<evidence type="ECO:0000313" key="10">
    <source>
        <dbReference type="Proteomes" id="UP001321760"/>
    </source>
</evidence>
<dbReference type="GO" id="GO:0008810">
    <property type="term" value="F:cellulase activity"/>
    <property type="evidence" value="ECO:0007669"/>
    <property type="project" value="UniProtKB-EC"/>
</dbReference>
<proteinExistence type="inferred from homology"/>
<comment type="similarity">
    <text evidence="2 6">Belongs to the glycosyl hydrolase 5 (cellulase A) family.</text>
</comment>
<gene>
    <name evidence="9" type="ORF">QBC34DRAFT_387027</name>
</gene>
<feature type="domain" description="Glycoside hydrolase family 5" evidence="8">
    <location>
        <begin position="20"/>
        <end position="240"/>
    </location>
</feature>
<accession>A0AAV9G3E4</accession>
<keyword evidence="4 6" id="KW-0378">Hydrolase</keyword>
<protein>
    <recommendedName>
        <fullName evidence="3">cellulase</fullName>
        <ecNumber evidence="3">3.2.1.4</ecNumber>
    </recommendedName>
</protein>
<evidence type="ECO:0000256" key="2">
    <source>
        <dbReference type="ARBA" id="ARBA00005641"/>
    </source>
</evidence>
<evidence type="ECO:0000313" key="9">
    <source>
        <dbReference type="EMBL" id="KAK4442674.1"/>
    </source>
</evidence>
<dbReference type="GO" id="GO:0009251">
    <property type="term" value="P:glucan catabolic process"/>
    <property type="evidence" value="ECO:0007669"/>
    <property type="project" value="TreeGrafter"/>
</dbReference>
<dbReference type="PANTHER" id="PTHR34142">
    <property type="entry name" value="ENDO-BETA-1,4-GLUCANASE A"/>
    <property type="match status" value="1"/>
</dbReference>
<reference evidence="9" key="2">
    <citation type="submission" date="2023-05" db="EMBL/GenBank/DDBJ databases">
        <authorList>
            <consortium name="Lawrence Berkeley National Laboratory"/>
            <person name="Steindorff A."/>
            <person name="Hensen N."/>
            <person name="Bonometti L."/>
            <person name="Westerberg I."/>
            <person name="Brannstrom I.O."/>
            <person name="Guillou S."/>
            <person name="Cros-Aarteil S."/>
            <person name="Calhoun S."/>
            <person name="Haridas S."/>
            <person name="Kuo A."/>
            <person name="Mondo S."/>
            <person name="Pangilinan J."/>
            <person name="Riley R."/>
            <person name="Labutti K."/>
            <person name="Andreopoulos B."/>
            <person name="Lipzen A."/>
            <person name="Chen C."/>
            <person name="Yanf M."/>
            <person name="Daum C."/>
            <person name="Ng V."/>
            <person name="Clum A."/>
            <person name="Ohm R."/>
            <person name="Martin F."/>
            <person name="Silar P."/>
            <person name="Natvig D."/>
            <person name="Lalanne C."/>
            <person name="Gautier V."/>
            <person name="Ament-Velasquez S.L."/>
            <person name="Kruys A."/>
            <person name="Hutchinson M.I."/>
            <person name="Powell A.J."/>
            <person name="Barry K."/>
            <person name="Miller A.N."/>
            <person name="Grigoriev I.V."/>
            <person name="Debuchy R."/>
            <person name="Gladieux P."/>
            <person name="Thoren M.H."/>
            <person name="Johannesson H."/>
        </authorList>
    </citation>
    <scope>NUCLEOTIDE SEQUENCE</scope>
    <source>
        <strain evidence="9">PSN243</strain>
    </source>
</reference>
<sequence>MLLNAVIPFAFAGLAAARVQFIGVSISDDAECAAGTCPPSGEAQMEHFTKDNMMNLFRLSISPQSLNNTPNSPSNRLIQSCLSTGASCLLTLTSPSPNTTAVDPTLWTQLATTYSTTPNILFELPSSPSPSTLQSLITAIRTAGATQQPILLPSQSPPTPLLALTNPGGSTSNLHLALHSVLDADCTTNNTAALSEVASVLREAGRKAFITETGAAPGNPLCLVRFCEQNKFVNDNPDVFMGLVSWGGAGSGVKTDSDGLLSQAPLWEGGRLVDQPLMAQCVVGTWIGSTVGVTKLLQIGEPEETGVVTDGPRSSTGRLSAPGWTLSAVFCLGISALF</sequence>
<dbReference type="AlphaFoldDB" id="A0AAV9G3E4"/>
<dbReference type="InterPro" id="IPR017853">
    <property type="entry name" value="GH"/>
</dbReference>
<dbReference type="Pfam" id="PF00150">
    <property type="entry name" value="Cellulase"/>
    <property type="match status" value="1"/>
</dbReference>
<evidence type="ECO:0000259" key="8">
    <source>
        <dbReference type="Pfam" id="PF00150"/>
    </source>
</evidence>
<dbReference type="InterPro" id="IPR001547">
    <property type="entry name" value="Glyco_hydro_5"/>
</dbReference>
<evidence type="ECO:0000256" key="6">
    <source>
        <dbReference type="RuleBase" id="RU361153"/>
    </source>
</evidence>
<dbReference type="Proteomes" id="UP001321760">
    <property type="component" value="Unassembled WGS sequence"/>
</dbReference>
<evidence type="ECO:0000256" key="1">
    <source>
        <dbReference type="ARBA" id="ARBA00000966"/>
    </source>
</evidence>
<evidence type="ECO:0000256" key="7">
    <source>
        <dbReference type="SAM" id="SignalP"/>
    </source>
</evidence>
<keyword evidence="10" id="KW-1185">Reference proteome</keyword>
<dbReference type="EC" id="3.2.1.4" evidence="3"/>
<keyword evidence="5 6" id="KW-0326">Glycosidase</keyword>
<dbReference type="Gene3D" id="3.20.20.80">
    <property type="entry name" value="Glycosidases"/>
    <property type="match status" value="1"/>
</dbReference>
<dbReference type="EMBL" id="MU866009">
    <property type="protein sequence ID" value="KAK4442674.1"/>
    <property type="molecule type" value="Genomic_DNA"/>
</dbReference>
<evidence type="ECO:0000256" key="3">
    <source>
        <dbReference type="ARBA" id="ARBA00012601"/>
    </source>
</evidence>